<evidence type="ECO:0008006" key="2">
    <source>
        <dbReference type="Google" id="ProtNLM"/>
    </source>
</evidence>
<accession>A0A381N8S3</accession>
<dbReference type="EMBL" id="UINC01000194">
    <property type="protein sequence ID" value="SUZ50887.1"/>
    <property type="molecule type" value="Genomic_DNA"/>
</dbReference>
<evidence type="ECO:0000313" key="1">
    <source>
        <dbReference type="EMBL" id="SUZ50887.1"/>
    </source>
</evidence>
<dbReference type="Gene3D" id="3.30.1360.130">
    <property type="entry name" value="Dipeptide transport protein"/>
    <property type="match status" value="1"/>
</dbReference>
<dbReference type="InterPro" id="IPR027476">
    <property type="entry name" value="DppA_N"/>
</dbReference>
<dbReference type="CDD" id="cd08663">
    <property type="entry name" value="DAP_dppA_1"/>
    <property type="match status" value="1"/>
</dbReference>
<dbReference type="Gene3D" id="3.40.50.10780">
    <property type="entry name" value="Dipeptide transport protein"/>
    <property type="match status" value="1"/>
</dbReference>
<gene>
    <name evidence="1" type="ORF">METZ01_LOCUS3741</name>
</gene>
<dbReference type="Pfam" id="PF04951">
    <property type="entry name" value="Peptidase_M55"/>
    <property type="match status" value="1"/>
</dbReference>
<sequence>MKACLFTLCANLAPPAPADSQEAIKLFISVDLEGIGGVGSPLMTSSGGKDYGTSRQYMTQEVNVVVAAIFERIPSADILVNDSHGDHQNVLHGELDPRISYIQGSIKPLGMVQGLDSSFDGAIFIGYHAKAGDPDGFLAHTGSGSVKGLWLNDVEVGEGGMNAAFAGSLGVPVILVSGDSAAAAELGQLLGSETVTTKTAETPSSARLRHPDVVRTMLREMTGVALDRLSSNGFSPLELGSPVEIKMRFTSTTHVDVLQSIPGMSKVDGYTVRYMARSMDEAYRLIRLMYRFVSA</sequence>
<dbReference type="PIRSF" id="PIRSF015853">
    <property type="entry name" value="Pep_DppA"/>
    <property type="match status" value="1"/>
</dbReference>
<proteinExistence type="predicted"/>
<name>A0A381N8S3_9ZZZZ</name>
<dbReference type="InterPro" id="IPR007035">
    <property type="entry name" value="Peptidase_M55"/>
</dbReference>
<protein>
    <recommendedName>
        <fullName evidence="2">Peptidase M55 D-aminopeptidase</fullName>
    </recommendedName>
</protein>
<dbReference type="SUPFAM" id="SSF63992">
    <property type="entry name" value="Dipeptide transport protein"/>
    <property type="match status" value="1"/>
</dbReference>
<organism evidence="1">
    <name type="scientific">marine metagenome</name>
    <dbReference type="NCBI Taxonomy" id="408172"/>
    <lineage>
        <taxon>unclassified sequences</taxon>
        <taxon>metagenomes</taxon>
        <taxon>ecological metagenomes</taxon>
    </lineage>
</organism>
<dbReference type="AlphaFoldDB" id="A0A381N8S3"/>
<dbReference type="InterPro" id="IPR036177">
    <property type="entry name" value="Peptidase_M55_sf"/>
</dbReference>
<reference evidence="1" key="1">
    <citation type="submission" date="2018-05" db="EMBL/GenBank/DDBJ databases">
        <authorList>
            <person name="Lanie J.A."/>
            <person name="Ng W.-L."/>
            <person name="Kazmierczak K.M."/>
            <person name="Andrzejewski T.M."/>
            <person name="Davidsen T.M."/>
            <person name="Wayne K.J."/>
            <person name="Tettelin H."/>
            <person name="Glass J.I."/>
            <person name="Rusch D."/>
            <person name="Podicherti R."/>
            <person name="Tsui H.-C.T."/>
            <person name="Winkler M.E."/>
        </authorList>
    </citation>
    <scope>NUCLEOTIDE SEQUENCE</scope>
</reference>